<organism evidence="8 9">
    <name type="scientific">Halobacillus campisalis</name>
    <dbReference type="NCBI Taxonomy" id="435909"/>
    <lineage>
        <taxon>Bacteria</taxon>
        <taxon>Bacillati</taxon>
        <taxon>Bacillota</taxon>
        <taxon>Bacilli</taxon>
        <taxon>Bacillales</taxon>
        <taxon>Bacillaceae</taxon>
        <taxon>Halobacillus</taxon>
    </lineage>
</organism>
<dbReference type="PROSITE" id="PS50850">
    <property type="entry name" value="MFS"/>
    <property type="match status" value="1"/>
</dbReference>
<keyword evidence="3 6" id="KW-0812">Transmembrane</keyword>
<dbReference type="PANTHER" id="PTHR23531">
    <property type="entry name" value="QUINOLENE RESISTANCE PROTEIN NORA"/>
    <property type="match status" value="1"/>
</dbReference>
<comment type="subcellular location">
    <subcellularLocation>
        <location evidence="1">Cell membrane</location>
        <topology evidence="1">Multi-pass membrane protein</topology>
    </subcellularLocation>
</comment>
<comment type="caution">
    <text evidence="8">The sequence shown here is derived from an EMBL/GenBank/DDBJ whole genome shotgun (WGS) entry which is preliminary data.</text>
</comment>
<evidence type="ECO:0000256" key="4">
    <source>
        <dbReference type="ARBA" id="ARBA00022989"/>
    </source>
</evidence>
<accession>A0ABW2JY90</accession>
<feature type="transmembrane region" description="Helical" evidence="6">
    <location>
        <begin position="46"/>
        <end position="66"/>
    </location>
</feature>
<reference evidence="9" key="1">
    <citation type="journal article" date="2019" name="Int. J. Syst. Evol. Microbiol.">
        <title>The Global Catalogue of Microorganisms (GCM) 10K type strain sequencing project: providing services to taxonomists for standard genome sequencing and annotation.</title>
        <authorList>
            <consortium name="The Broad Institute Genomics Platform"/>
            <consortium name="The Broad Institute Genome Sequencing Center for Infectious Disease"/>
            <person name="Wu L."/>
            <person name="Ma J."/>
        </authorList>
    </citation>
    <scope>NUCLEOTIDE SEQUENCE [LARGE SCALE GENOMIC DNA]</scope>
    <source>
        <strain evidence="9">CCUG 73951</strain>
    </source>
</reference>
<dbReference type="Gene3D" id="1.20.1250.20">
    <property type="entry name" value="MFS general substrate transporter like domains"/>
    <property type="match status" value="1"/>
</dbReference>
<keyword evidence="2" id="KW-0813">Transport</keyword>
<dbReference type="Proteomes" id="UP001596494">
    <property type="component" value="Unassembled WGS sequence"/>
</dbReference>
<sequence>MTQNANKLWTWPFIFLILANLFTFMSFQMLLPNLPPYIESIGGSELQIGLVTTMFSIAAILIRPFIGHLLMTRKRKFLVLIGAVSLLLITLLYPITQVVVLLLIIRFGHGIAWGWSTTANGTAAVDIVPRRRVGEGMGYFGLSITIGMIMAPSLGIYLYQNYDFNLLVWISVGLGLIAILLFSLTSFVTPESVYQNRKDKPRFSFLGSLVERKSGYPALVTFLTTFGYGSIVTYIVIFGVEQGLDGVFLFYFFNALLATVSRPITGKYFDKQGPWKLIMICSGLSFIAMWILALADSNMDLILAGSLFGAGYGSMMPAFQAWVISKTTVERSGIANGMFYSSIDLGIGLSALILGFIYAFVETATLFKMSSFLFILVIYLTWRDYQKQTEPWTAPQ</sequence>
<feature type="transmembrane region" description="Helical" evidence="6">
    <location>
        <begin position="166"/>
        <end position="194"/>
    </location>
</feature>
<evidence type="ECO:0000313" key="9">
    <source>
        <dbReference type="Proteomes" id="UP001596494"/>
    </source>
</evidence>
<evidence type="ECO:0000256" key="3">
    <source>
        <dbReference type="ARBA" id="ARBA00022692"/>
    </source>
</evidence>
<evidence type="ECO:0000256" key="5">
    <source>
        <dbReference type="ARBA" id="ARBA00023136"/>
    </source>
</evidence>
<dbReference type="RefSeq" id="WP_289216196.1">
    <property type="nucleotide sequence ID" value="NZ_JAPVRC010000005.1"/>
</dbReference>
<feature type="domain" description="Major facilitator superfamily (MFS) profile" evidence="7">
    <location>
        <begin position="12"/>
        <end position="386"/>
    </location>
</feature>
<dbReference type="InterPro" id="IPR011701">
    <property type="entry name" value="MFS"/>
</dbReference>
<evidence type="ECO:0000256" key="1">
    <source>
        <dbReference type="ARBA" id="ARBA00004651"/>
    </source>
</evidence>
<keyword evidence="5 6" id="KW-0472">Membrane</keyword>
<evidence type="ECO:0000256" key="6">
    <source>
        <dbReference type="SAM" id="Phobius"/>
    </source>
</evidence>
<feature type="transmembrane region" description="Helical" evidence="6">
    <location>
        <begin position="337"/>
        <end position="360"/>
    </location>
</feature>
<dbReference type="EMBL" id="JBHTBY010000001">
    <property type="protein sequence ID" value="MFC7319449.1"/>
    <property type="molecule type" value="Genomic_DNA"/>
</dbReference>
<feature type="transmembrane region" description="Helical" evidence="6">
    <location>
        <begin position="366"/>
        <end position="382"/>
    </location>
</feature>
<dbReference type="InterPro" id="IPR020846">
    <property type="entry name" value="MFS_dom"/>
</dbReference>
<protein>
    <submittedName>
        <fullName evidence="8">MFS transporter</fullName>
    </submittedName>
</protein>
<evidence type="ECO:0000259" key="7">
    <source>
        <dbReference type="PROSITE" id="PS50850"/>
    </source>
</evidence>
<keyword evidence="4 6" id="KW-1133">Transmembrane helix</keyword>
<dbReference type="CDD" id="cd17489">
    <property type="entry name" value="MFS_YfcJ_like"/>
    <property type="match status" value="1"/>
</dbReference>
<name>A0ABW2JY90_9BACI</name>
<feature type="transmembrane region" description="Helical" evidence="6">
    <location>
        <begin position="12"/>
        <end position="31"/>
    </location>
</feature>
<feature type="transmembrane region" description="Helical" evidence="6">
    <location>
        <begin position="215"/>
        <end position="240"/>
    </location>
</feature>
<evidence type="ECO:0000313" key="8">
    <source>
        <dbReference type="EMBL" id="MFC7319449.1"/>
    </source>
</evidence>
<feature type="transmembrane region" description="Helical" evidence="6">
    <location>
        <begin position="277"/>
        <end position="295"/>
    </location>
</feature>
<keyword evidence="9" id="KW-1185">Reference proteome</keyword>
<feature type="transmembrane region" description="Helical" evidence="6">
    <location>
        <begin position="301"/>
        <end position="325"/>
    </location>
</feature>
<feature type="transmembrane region" description="Helical" evidence="6">
    <location>
        <begin position="140"/>
        <end position="160"/>
    </location>
</feature>
<dbReference type="InterPro" id="IPR036259">
    <property type="entry name" value="MFS_trans_sf"/>
</dbReference>
<proteinExistence type="predicted"/>
<feature type="transmembrane region" description="Helical" evidence="6">
    <location>
        <begin position="246"/>
        <end position="265"/>
    </location>
</feature>
<evidence type="ECO:0000256" key="2">
    <source>
        <dbReference type="ARBA" id="ARBA00022448"/>
    </source>
</evidence>
<dbReference type="PANTHER" id="PTHR23531:SF2">
    <property type="entry name" value="PERMEASE"/>
    <property type="match status" value="1"/>
</dbReference>
<dbReference type="InterPro" id="IPR052714">
    <property type="entry name" value="MFS_Exporter"/>
</dbReference>
<gene>
    <name evidence="8" type="ORF">ACFQMN_00950</name>
</gene>
<dbReference type="Pfam" id="PF07690">
    <property type="entry name" value="MFS_1"/>
    <property type="match status" value="1"/>
</dbReference>
<feature type="transmembrane region" description="Helical" evidence="6">
    <location>
        <begin position="78"/>
        <end position="105"/>
    </location>
</feature>
<dbReference type="SUPFAM" id="SSF103473">
    <property type="entry name" value="MFS general substrate transporter"/>
    <property type="match status" value="1"/>
</dbReference>